<accession>A0A9D7DWV8</accession>
<comment type="caution">
    <text evidence="2">The sequence shown here is derived from an EMBL/GenBank/DDBJ whole genome shotgun (WGS) entry which is preliminary data.</text>
</comment>
<keyword evidence="1" id="KW-1133">Transmembrane helix</keyword>
<gene>
    <name evidence="2" type="ORF">IPH26_05015</name>
</gene>
<feature type="transmembrane region" description="Helical" evidence="1">
    <location>
        <begin position="47"/>
        <end position="72"/>
    </location>
</feature>
<dbReference type="InterPro" id="IPR009937">
    <property type="entry name" value="Phage_holin_3_6"/>
</dbReference>
<evidence type="ECO:0000313" key="3">
    <source>
        <dbReference type="Proteomes" id="UP000807785"/>
    </source>
</evidence>
<protein>
    <submittedName>
        <fullName evidence="2">Phage holin family protein</fullName>
    </submittedName>
</protein>
<evidence type="ECO:0000313" key="2">
    <source>
        <dbReference type="EMBL" id="MBK6972328.1"/>
    </source>
</evidence>
<dbReference type="Proteomes" id="UP000807785">
    <property type="component" value="Unassembled WGS sequence"/>
</dbReference>
<keyword evidence="1" id="KW-0812">Transmembrane</keyword>
<organism evidence="2 3">
    <name type="scientific">Candidatus Methylophosphatis roskildensis</name>
    <dbReference type="NCBI Taxonomy" id="2899263"/>
    <lineage>
        <taxon>Bacteria</taxon>
        <taxon>Pseudomonadati</taxon>
        <taxon>Pseudomonadota</taxon>
        <taxon>Betaproteobacteria</taxon>
        <taxon>Nitrosomonadales</taxon>
        <taxon>Sterolibacteriaceae</taxon>
        <taxon>Candidatus Methylophosphatis</taxon>
    </lineage>
</organism>
<dbReference type="Pfam" id="PF07332">
    <property type="entry name" value="Phage_holin_3_6"/>
    <property type="match status" value="1"/>
</dbReference>
<keyword evidence="1" id="KW-0472">Membrane</keyword>
<dbReference type="EMBL" id="JADJEV010000002">
    <property type="protein sequence ID" value="MBK6972328.1"/>
    <property type="molecule type" value="Genomic_DNA"/>
</dbReference>
<reference evidence="2" key="1">
    <citation type="submission" date="2020-10" db="EMBL/GenBank/DDBJ databases">
        <title>Connecting structure to function with the recovery of over 1000 high-quality activated sludge metagenome-assembled genomes encoding full-length rRNA genes using long-read sequencing.</title>
        <authorList>
            <person name="Singleton C.M."/>
            <person name="Petriglieri F."/>
            <person name="Kristensen J.M."/>
            <person name="Kirkegaard R.H."/>
            <person name="Michaelsen T.Y."/>
            <person name="Andersen M.H."/>
            <person name="Karst S.M."/>
            <person name="Dueholm M.S."/>
            <person name="Nielsen P.H."/>
            <person name="Albertsen M."/>
        </authorList>
    </citation>
    <scope>NUCLEOTIDE SEQUENCE</scope>
    <source>
        <strain evidence="2">Bjer_18-Q3-R1-45_BAT3C.347</strain>
    </source>
</reference>
<name>A0A9D7DWV8_9PROT</name>
<feature type="transmembrane region" description="Helical" evidence="1">
    <location>
        <begin position="78"/>
        <end position="97"/>
    </location>
</feature>
<sequence>MPETPRREGVFESLRGSAATLLAVARVRIDLFATELQEEKARAGLTLLFGAGAVLFVSFGLLFLAVAITVLLWESNRLLALGVFAAVFLTCGVFFGLTARRHARPGTQAFAESIAELKRDAAALKRER</sequence>
<proteinExistence type="predicted"/>
<dbReference type="AlphaFoldDB" id="A0A9D7DWV8"/>
<evidence type="ECO:0000256" key="1">
    <source>
        <dbReference type="SAM" id="Phobius"/>
    </source>
</evidence>